<sequence>MYHIRKMTKKDITQVRRVAEISWNATYEGIIPLEVQNNFLKEAYNSRNLKKRLKRTTVFVAETDDQVVGFANYSNVSEDGIVILGAIYIYPEYQGMGIGSAFLSVGVEQLNNVKEIRLNVEKNNLIGMRFYEAKGFEFVKEYEEDFGGHILHTIEMKLDVKESLKI</sequence>
<evidence type="ECO:0000313" key="3">
    <source>
        <dbReference type="Proteomes" id="UP000270219"/>
    </source>
</evidence>
<dbReference type="AlphaFoldDB" id="A0A498D934"/>
<dbReference type="Proteomes" id="UP000270219">
    <property type="component" value="Unassembled WGS sequence"/>
</dbReference>
<evidence type="ECO:0000313" key="2">
    <source>
        <dbReference type="EMBL" id="RLL43697.1"/>
    </source>
</evidence>
<name>A0A498D934_9BACI</name>
<dbReference type="PANTHER" id="PTHR43617">
    <property type="entry name" value="L-AMINO ACID N-ACETYLTRANSFERASE"/>
    <property type="match status" value="1"/>
</dbReference>
<dbReference type="GO" id="GO:0016747">
    <property type="term" value="F:acyltransferase activity, transferring groups other than amino-acyl groups"/>
    <property type="evidence" value="ECO:0007669"/>
    <property type="project" value="InterPro"/>
</dbReference>
<evidence type="ECO:0000259" key="1">
    <source>
        <dbReference type="PROSITE" id="PS51186"/>
    </source>
</evidence>
<dbReference type="Pfam" id="PF00583">
    <property type="entry name" value="Acetyltransf_1"/>
    <property type="match status" value="1"/>
</dbReference>
<dbReference type="SUPFAM" id="SSF55729">
    <property type="entry name" value="Acyl-CoA N-acyltransferases (Nat)"/>
    <property type="match status" value="1"/>
</dbReference>
<dbReference type="EMBL" id="RCHR01000004">
    <property type="protein sequence ID" value="RLL43697.1"/>
    <property type="molecule type" value="Genomic_DNA"/>
</dbReference>
<feature type="domain" description="N-acetyltransferase" evidence="1">
    <location>
        <begin position="2"/>
        <end position="161"/>
    </location>
</feature>
<proteinExistence type="predicted"/>
<reference evidence="2 3" key="1">
    <citation type="submission" date="2018-10" db="EMBL/GenBank/DDBJ databases">
        <title>Oceanobacillus sp. YLB-02 draft genome.</title>
        <authorList>
            <person name="Yu L."/>
        </authorList>
    </citation>
    <scope>NUCLEOTIDE SEQUENCE [LARGE SCALE GENOMIC DNA]</scope>
    <source>
        <strain evidence="2 3">YLB-02</strain>
    </source>
</reference>
<dbReference type="Gene3D" id="3.40.630.30">
    <property type="match status" value="1"/>
</dbReference>
<dbReference type="InterPro" id="IPR000182">
    <property type="entry name" value="GNAT_dom"/>
</dbReference>
<accession>A0A498D934</accession>
<dbReference type="PANTHER" id="PTHR43617:SF22">
    <property type="entry name" value="L-AMINO ACID N-ACETYLTRANSFERASE AAAT"/>
    <property type="match status" value="1"/>
</dbReference>
<dbReference type="InterPro" id="IPR016181">
    <property type="entry name" value="Acyl_CoA_acyltransferase"/>
</dbReference>
<organism evidence="2 3">
    <name type="scientific">Oceanobacillus piezotolerans</name>
    <dbReference type="NCBI Taxonomy" id="2448030"/>
    <lineage>
        <taxon>Bacteria</taxon>
        <taxon>Bacillati</taxon>
        <taxon>Bacillota</taxon>
        <taxon>Bacilli</taxon>
        <taxon>Bacillales</taxon>
        <taxon>Bacillaceae</taxon>
        <taxon>Oceanobacillus</taxon>
    </lineage>
</organism>
<keyword evidence="3" id="KW-1185">Reference proteome</keyword>
<protein>
    <submittedName>
        <fullName evidence="2">GNAT family N-acetyltransferase</fullName>
    </submittedName>
</protein>
<keyword evidence="2" id="KW-0808">Transferase</keyword>
<dbReference type="PROSITE" id="PS51186">
    <property type="entry name" value="GNAT"/>
    <property type="match status" value="1"/>
</dbReference>
<dbReference type="CDD" id="cd04301">
    <property type="entry name" value="NAT_SF"/>
    <property type="match status" value="1"/>
</dbReference>
<dbReference type="InterPro" id="IPR050276">
    <property type="entry name" value="MshD_Acetyltransferase"/>
</dbReference>
<comment type="caution">
    <text evidence="2">The sequence shown here is derived from an EMBL/GenBank/DDBJ whole genome shotgun (WGS) entry which is preliminary data.</text>
</comment>
<gene>
    <name evidence="2" type="ORF">D8M04_12295</name>
</gene>
<dbReference type="OrthoDB" id="794462at2"/>